<name>A0AA36JCB9_9DINO</name>
<reference evidence="5" key="1">
    <citation type="submission" date="2023-08" db="EMBL/GenBank/DDBJ databases">
        <authorList>
            <person name="Chen Y."/>
            <person name="Shah S."/>
            <person name="Dougan E. K."/>
            <person name="Thang M."/>
            <person name="Chan C."/>
        </authorList>
    </citation>
    <scope>NUCLEOTIDE SEQUENCE</scope>
</reference>
<comment type="caution">
    <text evidence="5">The sequence shown here is derived from an EMBL/GenBank/DDBJ whole genome shotgun (WGS) entry which is preliminary data.</text>
</comment>
<dbReference type="AlphaFoldDB" id="A0AA36JCB9"/>
<evidence type="ECO:0008006" key="7">
    <source>
        <dbReference type="Google" id="ProtNLM"/>
    </source>
</evidence>
<feature type="transmembrane region" description="Helical" evidence="4">
    <location>
        <begin position="64"/>
        <end position="88"/>
    </location>
</feature>
<evidence type="ECO:0000256" key="2">
    <source>
        <dbReference type="ARBA" id="ARBA00022989"/>
    </source>
</evidence>
<keyword evidence="3 4" id="KW-0472">Membrane</keyword>
<keyword evidence="1 4" id="KW-0812">Transmembrane</keyword>
<dbReference type="GO" id="GO:0005524">
    <property type="term" value="F:ATP binding"/>
    <property type="evidence" value="ECO:0007669"/>
    <property type="project" value="InterPro"/>
</dbReference>
<evidence type="ECO:0000313" key="5">
    <source>
        <dbReference type="EMBL" id="CAJ1403593.1"/>
    </source>
</evidence>
<dbReference type="EMBL" id="CAUJNA010003503">
    <property type="protein sequence ID" value="CAJ1403593.1"/>
    <property type="molecule type" value="Genomic_DNA"/>
</dbReference>
<evidence type="ECO:0000256" key="1">
    <source>
        <dbReference type="ARBA" id="ARBA00022692"/>
    </source>
</evidence>
<keyword evidence="6" id="KW-1185">Reference proteome</keyword>
<feature type="transmembrane region" description="Helical" evidence="4">
    <location>
        <begin position="169"/>
        <end position="191"/>
    </location>
</feature>
<accession>A0AA36JCB9</accession>
<evidence type="ECO:0000256" key="4">
    <source>
        <dbReference type="SAM" id="Phobius"/>
    </source>
</evidence>
<dbReference type="InterPro" id="IPR009248">
    <property type="entry name" value="SbmA_BacA"/>
</dbReference>
<keyword evidence="2 4" id="KW-1133">Transmembrane helix</keyword>
<organism evidence="5 6">
    <name type="scientific">Effrenium voratum</name>
    <dbReference type="NCBI Taxonomy" id="2562239"/>
    <lineage>
        <taxon>Eukaryota</taxon>
        <taxon>Sar</taxon>
        <taxon>Alveolata</taxon>
        <taxon>Dinophyceae</taxon>
        <taxon>Suessiales</taxon>
        <taxon>Symbiodiniaceae</taxon>
        <taxon>Effrenium</taxon>
    </lineage>
</organism>
<dbReference type="GO" id="GO:1904680">
    <property type="term" value="F:peptide transmembrane transporter activity"/>
    <property type="evidence" value="ECO:0007669"/>
    <property type="project" value="InterPro"/>
</dbReference>
<gene>
    <name evidence="5" type="ORF">EVOR1521_LOCUS26237</name>
</gene>
<sequence>MWRDFFCDNEWLVWSWAGIIVISAGSWYQVHLDVRVNAWFGDFYDLLQKALSKDKDTHVTRQELYGYIFTFSEIAAIYILVAVFLSFFTKHWTFRWRNAMNDYYLKHWTRLRHIEGASQRVQEDTRRFAIMVEDIGATFLQSVLTLVAFLPILLQLSEQVKELPFFGEVPHALVILTLLWALFGTVGLALVGMRLPGLEFQNQLVEAAFRKELVYGEDQAERAGPDVVKELFQAVRDSYFRLYLNFMYFDVAKYSYLQFGVVVPYIALVPCISKGGITLGSMQRLVSAFNSVERSFQFLVRNWTEPLALKTEAFVHLHVARNSCSTVLASLRQSHLPRVEDSFQPFRYGQPL</sequence>
<protein>
    <recommendedName>
        <fullName evidence="7">Transporter</fullName>
    </recommendedName>
</protein>
<evidence type="ECO:0000313" key="6">
    <source>
        <dbReference type="Proteomes" id="UP001178507"/>
    </source>
</evidence>
<proteinExistence type="predicted"/>
<dbReference type="Pfam" id="PF05992">
    <property type="entry name" value="SbmA_BacA"/>
    <property type="match status" value="1"/>
</dbReference>
<evidence type="ECO:0000256" key="3">
    <source>
        <dbReference type="ARBA" id="ARBA00023136"/>
    </source>
</evidence>
<dbReference type="GO" id="GO:0016020">
    <property type="term" value="C:membrane"/>
    <property type="evidence" value="ECO:0007669"/>
    <property type="project" value="InterPro"/>
</dbReference>
<dbReference type="SUPFAM" id="SSF90123">
    <property type="entry name" value="ABC transporter transmembrane region"/>
    <property type="match status" value="1"/>
</dbReference>
<dbReference type="Proteomes" id="UP001178507">
    <property type="component" value="Unassembled WGS sequence"/>
</dbReference>
<dbReference type="InterPro" id="IPR036640">
    <property type="entry name" value="ABC1_TM_sf"/>
</dbReference>
<dbReference type="GO" id="GO:0015833">
    <property type="term" value="P:peptide transport"/>
    <property type="evidence" value="ECO:0007669"/>
    <property type="project" value="InterPro"/>
</dbReference>
<feature type="transmembrane region" description="Helical" evidence="4">
    <location>
        <begin position="135"/>
        <end position="157"/>
    </location>
</feature>
<feature type="transmembrane region" description="Helical" evidence="4">
    <location>
        <begin position="12"/>
        <end position="30"/>
    </location>
</feature>